<dbReference type="Gene3D" id="1.10.1660.10">
    <property type="match status" value="1"/>
</dbReference>
<dbReference type="InterPro" id="IPR011256">
    <property type="entry name" value="Reg_factor_effector_dom_sf"/>
</dbReference>
<dbReference type="OrthoDB" id="9802039at2"/>
<dbReference type="PANTHER" id="PTHR30204">
    <property type="entry name" value="REDOX-CYCLING DRUG-SENSING TRANSCRIPTIONAL ACTIVATOR SOXR"/>
    <property type="match status" value="1"/>
</dbReference>
<comment type="caution">
    <text evidence="3">The sequence shown here is derived from an EMBL/GenBank/DDBJ whole genome shotgun (WGS) entry which is preliminary data.</text>
</comment>
<dbReference type="PANTHER" id="PTHR30204:SF97">
    <property type="entry name" value="MERR FAMILY REGULATORY PROTEIN"/>
    <property type="match status" value="1"/>
</dbReference>
<dbReference type="Proteomes" id="UP000327039">
    <property type="component" value="Unassembled WGS sequence"/>
</dbReference>
<dbReference type="Pfam" id="PF13411">
    <property type="entry name" value="MerR_1"/>
    <property type="match status" value="1"/>
</dbReference>
<keyword evidence="4" id="KW-1185">Reference proteome</keyword>
<accession>A0A5J5IR52</accession>
<feature type="domain" description="HTH merR-type" evidence="2">
    <location>
        <begin position="1"/>
        <end position="70"/>
    </location>
</feature>
<keyword evidence="1" id="KW-0238">DNA-binding</keyword>
<dbReference type="SUPFAM" id="SSF46955">
    <property type="entry name" value="Putative DNA-binding domain"/>
    <property type="match status" value="1"/>
</dbReference>
<sequence length="274" mass="29755">MTAGRFGAMTLLSAKALRIYADRGLLPPRRVDPDSGYRYYDADQVATGWLIGLLRSADLPLHEIAEIIEHVGDDREAAVARLDRAVAAIGRRNEARHAVLARARLHLRQETTMSTVTTGVETDRAVVSVLCRLAPHELDQRIHDEVGRLRRIATDAGARETGDPFGIFHSPVTDDSDGPLEIVLPVDGLVDCAVDADVRSYRLSGGQVATRSAHGAETDFPGILAIYDEVHAWITSGGRAPIGPPREIWHTLPQDAAGLRLTVAWPFVEVAAAK</sequence>
<reference evidence="4" key="1">
    <citation type="submission" date="2019-09" db="EMBL/GenBank/DDBJ databases">
        <title>Mumia zhuanghuii sp. nov. isolated from the intestinal contents of plateau pika (Ochotona curzoniae) in the Qinghai-Tibet plateau of China.</title>
        <authorList>
            <person name="Tian Z."/>
        </authorList>
    </citation>
    <scope>NUCLEOTIDE SEQUENCE [LARGE SCALE GENOMIC DNA]</scope>
    <source>
        <strain evidence="4">DSM 25564</strain>
    </source>
</reference>
<name>A0A5J5IR52_9MICO</name>
<evidence type="ECO:0000256" key="1">
    <source>
        <dbReference type="ARBA" id="ARBA00023125"/>
    </source>
</evidence>
<evidence type="ECO:0000259" key="2">
    <source>
        <dbReference type="PROSITE" id="PS50937"/>
    </source>
</evidence>
<proteinExistence type="predicted"/>
<dbReference type="InterPro" id="IPR000551">
    <property type="entry name" value="MerR-type_HTH_dom"/>
</dbReference>
<dbReference type="InterPro" id="IPR047057">
    <property type="entry name" value="MerR_fam"/>
</dbReference>
<dbReference type="InterPro" id="IPR009061">
    <property type="entry name" value="DNA-bd_dom_put_sf"/>
</dbReference>
<evidence type="ECO:0000313" key="4">
    <source>
        <dbReference type="Proteomes" id="UP000327039"/>
    </source>
</evidence>
<organism evidence="3 4">
    <name type="scientific">Microbacterium radiodurans</name>
    <dbReference type="NCBI Taxonomy" id="661398"/>
    <lineage>
        <taxon>Bacteria</taxon>
        <taxon>Bacillati</taxon>
        <taxon>Actinomycetota</taxon>
        <taxon>Actinomycetes</taxon>
        <taxon>Micrococcales</taxon>
        <taxon>Microbacteriaceae</taxon>
        <taxon>Microbacterium</taxon>
    </lineage>
</organism>
<dbReference type="EMBL" id="VYRZ01000004">
    <property type="protein sequence ID" value="KAA9084168.1"/>
    <property type="molecule type" value="Genomic_DNA"/>
</dbReference>
<gene>
    <name evidence="3" type="ORF">F6B42_14240</name>
</gene>
<dbReference type="Gene3D" id="3.20.80.10">
    <property type="entry name" value="Regulatory factor, effector binding domain"/>
    <property type="match status" value="1"/>
</dbReference>
<protein>
    <submittedName>
        <fullName evidence="3">MerR family transcriptional regulator</fullName>
    </submittedName>
</protein>
<evidence type="ECO:0000313" key="3">
    <source>
        <dbReference type="EMBL" id="KAA9084168.1"/>
    </source>
</evidence>
<dbReference type="GO" id="GO:0003677">
    <property type="term" value="F:DNA binding"/>
    <property type="evidence" value="ECO:0007669"/>
    <property type="project" value="UniProtKB-KW"/>
</dbReference>
<dbReference type="SMART" id="SM00422">
    <property type="entry name" value="HTH_MERR"/>
    <property type="match status" value="1"/>
</dbReference>
<dbReference type="AlphaFoldDB" id="A0A5J5IR52"/>
<dbReference type="PROSITE" id="PS50937">
    <property type="entry name" value="HTH_MERR_2"/>
    <property type="match status" value="1"/>
</dbReference>
<dbReference type="GO" id="GO:0003700">
    <property type="term" value="F:DNA-binding transcription factor activity"/>
    <property type="evidence" value="ECO:0007669"/>
    <property type="project" value="InterPro"/>
</dbReference>